<dbReference type="EMBL" id="BMAV01004341">
    <property type="protein sequence ID" value="GFY44650.1"/>
    <property type="molecule type" value="Genomic_DNA"/>
</dbReference>
<dbReference type="Pfam" id="PF07678">
    <property type="entry name" value="TED_complement"/>
    <property type="match status" value="1"/>
</dbReference>
<dbReference type="AlphaFoldDB" id="A0A8X6X1P4"/>
<dbReference type="Gene3D" id="1.50.10.20">
    <property type="match status" value="1"/>
</dbReference>
<comment type="caution">
    <text evidence="4">The sequence shown here is derived from an EMBL/GenBank/DDBJ whole genome shotgun (WGS) entry which is preliminary data.</text>
</comment>
<reference evidence="4" key="1">
    <citation type="submission" date="2020-08" db="EMBL/GenBank/DDBJ databases">
        <title>Multicomponent nature underlies the extraordinary mechanical properties of spider dragline silk.</title>
        <authorList>
            <person name="Kono N."/>
            <person name="Nakamura H."/>
            <person name="Mori M."/>
            <person name="Yoshida Y."/>
            <person name="Ohtoshi R."/>
            <person name="Malay A.D."/>
            <person name="Moran D.A.P."/>
            <person name="Tomita M."/>
            <person name="Numata K."/>
            <person name="Arakawa K."/>
        </authorList>
    </citation>
    <scope>NUCLEOTIDE SEQUENCE</scope>
</reference>
<protein>
    <submittedName>
        <fullName evidence="4">Alpha-2-macroglobulin</fullName>
    </submittedName>
</protein>
<dbReference type="Proteomes" id="UP000886998">
    <property type="component" value="Unassembled WGS sequence"/>
</dbReference>
<keyword evidence="1" id="KW-0732">Signal</keyword>
<dbReference type="OrthoDB" id="6423155at2759"/>
<dbReference type="PANTHER" id="PTHR11412">
    <property type="entry name" value="MACROGLOBULIN / COMPLEMENT"/>
    <property type="match status" value="1"/>
</dbReference>
<keyword evidence="5" id="KW-1185">Reference proteome</keyword>
<gene>
    <name evidence="4" type="primary">A2M</name>
    <name evidence="4" type="ORF">TNIN_69011</name>
</gene>
<feature type="domain" description="Alpha-macroglobulin-like TED" evidence="3">
    <location>
        <begin position="1"/>
        <end position="120"/>
    </location>
</feature>
<evidence type="ECO:0000313" key="4">
    <source>
        <dbReference type="EMBL" id="GFY44650.1"/>
    </source>
</evidence>
<sequence length="125" mass="14337">MVKFTPNLPRFDYLTDIGKLTDDIKSMAIRNLNTGYQRELNYRHYDGSFSAFGQSDNEGSMFLTAFVLRSFYEAQRYITIDDSLLTDMQKWITDRQQADGCFPNVGRIIDTGIQGGLEGEKPRAF</sequence>
<keyword evidence="2" id="KW-0882">Thioester bond</keyword>
<accession>A0A8X6X1P4</accession>
<evidence type="ECO:0000259" key="3">
    <source>
        <dbReference type="Pfam" id="PF07678"/>
    </source>
</evidence>
<evidence type="ECO:0000256" key="2">
    <source>
        <dbReference type="ARBA" id="ARBA00022966"/>
    </source>
</evidence>
<dbReference type="SUPFAM" id="SSF48239">
    <property type="entry name" value="Terpenoid cyclases/Protein prenyltransferases"/>
    <property type="match status" value="1"/>
</dbReference>
<dbReference type="InterPro" id="IPR050473">
    <property type="entry name" value="A2M/Complement_sys"/>
</dbReference>
<dbReference type="PANTHER" id="PTHR11412:SF136">
    <property type="entry name" value="CD109 ANTIGEN"/>
    <property type="match status" value="1"/>
</dbReference>
<dbReference type="InterPro" id="IPR011626">
    <property type="entry name" value="Alpha-macroglobulin_TED"/>
</dbReference>
<dbReference type="InterPro" id="IPR008930">
    <property type="entry name" value="Terpenoid_cyclase/PrenylTrfase"/>
</dbReference>
<name>A0A8X6X1P4_9ARAC</name>
<dbReference type="GO" id="GO:0005615">
    <property type="term" value="C:extracellular space"/>
    <property type="evidence" value="ECO:0007669"/>
    <property type="project" value="InterPro"/>
</dbReference>
<proteinExistence type="predicted"/>
<organism evidence="4 5">
    <name type="scientific">Trichonephila inaurata madagascariensis</name>
    <dbReference type="NCBI Taxonomy" id="2747483"/>
    <lineage>
        <taxon>Eukaryota</taxon>
        <taxon>Metazoa</taxon>
        <taxon>Ecdysozoa</taxon>
        <taxon>Arthropoda</taxon>
        <taxon>Chelicerata</taxon>
        <taxon>Arachnida</taxon>
        <taxon>Araneae</taxon>
        <taxon>Araneomorphae</taxon>
        <taxon>Entelegynae</taxon>
        <taxon>Araneoidea</taxon>
        <taxon>Nephilidae</taxon>
        <taxon>Trichonephila</taxon>
        <taxon>Trichonephila inaurata</taxon>
    </lineage>
</organism>
<evidence type="ECO:0000256" key="1">
    <source>
        <dbReference type="ARBA" id="ARBA00022729"/>
    </source>
</evidence>
<evidence type="ECO:0000313" key="5">
    <source>
        <dbReference type="Proteomes" id="UP000886998"/>
    </source>
</evidence>